<dbReference type="Pfam" id="PF13191">
    <property type="entry name" value="AAA_16"/>
    <property type="match status" value="1"/>
</dbReference>
<evidence type="ECO:0000256" key="2">
    <source>
        <dbReference type="ARBA" id="ARBA00022840"/>
    </source>
</evidence>
<dbReference type="CDD" id="cd06170">
    <property type="entry name" value="LuxR_C_like"/>
    <property type="match status" value="1"/>
</dbReference>
<dbReference type="SMART" id="SM00421">
    <property type="entry name" value="HTH_LUXR"/>
    <property type="match status" value="1"/>
</dbReference>
<feature type="domain" description="HTH luxR-type" evidence="3">
    <location>
        <begin position="854"/>
        <end position="919"/>
    </location>
</feature>
<proteinExistence type="predicted"/>
<organism evidence="4 5">
    <name type="scientific">Pseudonocardia oceani</name>
    <dbReference type="NCBI Taxonomy" id="2792013"/>
    <lineage>
        <taxon>Bacteria</taxon>
        <taxon>Bacillati</taxon>
        <taxon>Actinomycetota</taxon>
        <taxon>Actinomycetes</taxon>
        <taxon>Pseudonocardiales</taxon>
        <taxon>Pseudonocardiaceae</taxon>
        <taxon>Pseudonocardia</taxon>
    </lineage>
</organism>
<keyword evidence="5" id="KW-1185">Reference proteome</keyword>
<gene>
    <name evidence="4" type="ORF">I4I82_15790</name>
</gene>
<evidence type="ECO:0000259" key="3">
    <source>
        <dbReference type="PROSITE" id="PS50043"/>
    </source>
</evidence>
<name>A0ABS6UA62_9PSEU</name>
<keyword evidence="2" id="KW-0067">ATP-binding</keyword>
<dbReference type="PROSITE" id="PS50043">
    <property type="entry name" value="HTH_LUXR_2"/>
    <property type="match status" value="1"/>
</dbReference>
<dbReference type="PANTHER" id="PTHR16305">
    <property type="entry name" value="TESTICULAR SOLUBLE ADENYLYL CYCLASE"/>
    <property type="match status" value="1"/>
</dbReference>
<accession>A0ABS6UA62</accession>
<protein>
    <submittedName>
        <fullName evidence="4">AAA family ATPase</fullName>
    </submittedName>
</protein>
<dbReference type="PANTHER" id="PTHR16305:SF35">
    <property type="entry name" value="TRANSCRIPTIONAL ACTIVATOR DOMAIN"/>
    <property type="match status" value="1"/>
</dbReference>
<dbReference type="EMBL" id="JADQDF010000001">
    <property type="protein sequence ID" value="MBW0129130.1"/>
    <property type="molecule type" value="Genomic_DNA"/>
</dbReference>
<evidence type="ECO:0000256" key="1">
    <source>
        <dbReference type="ARBA" id="ARBA00022741"/>
    </source>
</evidence>
<dbReference type="RefSeq" id="WP_218595837.1">
    <property type="nucleotide sequence ID" value="NZ_JADQDF010000001.1"/>
</dbReference>
<sequence length="934" mass="96328">MTAGLPGRDRELAALRGRLAAAVAGRGRLVLVRGEAGIGKTRLAAELSRAVPDVAAVWGHCAETDGAPPFWPWHQVLRGLGVAPPAVAPADSAQDRFHAVDAVATAVLAGAGARPLLVVVDDVHWADESSLLVLRHLADRAPGVALLLVATLRDPVPEGSVARAVADLQRAPEAESVELGGLDVEDVGRQLAALGAAGAGAARVHDTTGGNPFFVREVARAVVDGTWTPGAVPGTVRDAVQARVERLAPEVGRFLRAGAVLGRRFAPTVAAAVLGVAVADVLGAADAAVAAGLLVRGGAGELRFSHSLTRDAVRASIPTGELVVLHRAAAEALEAHWAGEVEEHLPELAWHRLALAPYGEAEAAREWALRAAEASVRRLAPEEAVRLLRAAAAVPAAWPGEEAHCRARLDLARACALAADLDGSVQAAVAAADLARSAGRADLLAEAALAVEPVPDPAISAVLARLGDEALRAVDDHGDPALRARLLARRSHLAFYAGDHELTRGAAAAAVDLARGTGDDRALVAALRARHDACPGPAGRAERLALAAEMLAAADRAADPQAAVWGRLWRIDALVEVGGITRAADELAPLAADVGRVGGPVGAWHLDRVTACVAQAEGRFADAAQAAARGYERMRRIEPPSATGVFLATQWVLARHVGTSVEGLALARAWVEPPPRFRTMGRVSRAYLLLQAGAPDEAAAQFQRAGPPSTWSWPVFFVAPGSVLAVLVAIGLDRGEELAAGLVGLEPFRGEHVVGSGVSYCGPAELTLGLGALAQGRLDDAVADLEVAVASCERAGVPAFLAEAGHHLAVALTARGGPGDRDRARRLAAGSDRLVRALGMAALAGASADLVRRLGPGDGGLSPREAEVAALVAEGLANRQIAERLVISERTAGNHVAHILTKLGFTSRSQIAVWAARMSTAMSVPAHDPPPPRS</sequence>
<evidence type="ECO:0000313" key="4">
    <source>
        <dbReference type="EMBL" id="MBW0129130.1"/>
    </source>
</evidence>
<dbReference type="InterPro" id="IPR041664">
    <property type="entry name" value="AAA_16"/>
</dbReference>
<keyword evidence="1" id="KW-0547">Nucleotide-binding</keyword>
<reference evidence="4 5" key="1">
    <citation type="submission" date="2020-11" db="EMBL/GenBank/DDBJ databases">
        <title>Pseudonocardia abyssalis sp. nov. and Pseudonocardia oceani sp. nov., description and phylogenomic analysis of two novel actinomycetes isolated from the deep Southern Ocean.</title>
        <authorList>
            <person name="Parra J."/>
        </authorList>
    </citation>
    <scope>NUCLEOTIDE SEQUENCE [LARGE SCALE GENOMIC DNA]</scope>
    <source>
        <strain evidence="5">KRD185</strain>
    </source>
</reference>
<dbReference type="Pfam" id="PF00196">
    <property type="entry name" value="GerE"/>
    <property type="match status" value="1"/>
</dbReference>
<evidence type="ECO:0000313" key="5">
    <source>
        <dbReference type="Proteomes" id="UP000694300"/>
    </source>
</evidence>
<dbReference type="Proteomes" id="UP000694300">
    <property type="component" value="Unassembled WGS sequence"/>
</dbReference>
<dbReference type="InterPro" id="IPR000792">
    <property type="entry name" value="Tscrpt_reg_LuxR_C"/>
</dbReference>
<comment type="caution">
    <text evidence="4">The sequence shown here is derived from an EMBL/GenBank/DDBJ whole genome shotgun (WGS) entry which is preliminary data.</text>
</comment>